<keyword evidence="3" id="KW-1185">Reference proteome</keyword>
<dbReference type="PANTHER" id="PTHR31672">
    <property type="entry name" value="BNACNNG10540D PROTEIN"/>
    <property type="match status" value="1"/>
</dbReference>
<dbReference type="InterPro" id="IPR011043">
    <property type="entry name" value="Gal_Oxase/kelch_b-propeller"/>
</dbReference>
<dbReference type="Proteomes" id="UP000215914">
    <property type="component" value="Unassembled WGS sequence"/>
</dbReference>
<dbReference type="Gene3D" id="1.20.1280.50">
    <property type="match status" value="1"/>
</dbReference>
<dbReference type="SUPFAM" id="SSF50965">
    <property type="entry name" value="Galactose oxidase, central domain"/>
    <property type="match status" value="1"/>
</dbReference>
<dbReference type="PANTHER" id="PTHR31672:SF13">
    <property type="entry name" value="F-BOX PROTEIN CPR30-LIKE"/>
    <property type="match status" value="1"/>
</dbReference>
<evidence type="ECO:0000313" key="2">
    <source>
        <dbReference type="EMBL" id="KAF5805991.1"/>
    </source>
</evidence>
<dbReference type="InterPro" id="IPR001810">
    <property type="entry name" value="F-box_dom"/>
</dbReference>
<sequence>MLNNYSFEFLSVGIQSSMADALYLPEDIVHLIFLRLPRKPLFRLKCLSKHWNRLISEHFIKLRSRRMMFLPSLPFHAIDNTATSEDMTPSKMIKLSSPSINTGSYKEVTIVGSFNGIVLLVLEYLNTIVIDPNSPYGHHMILYNPLSGEFNTVPRGGSYKSYNYYVYGFGYGTAADDLKIIRLKYLRFGSNYESKSFEVFSLKTWSWSRPSKLTDDSCFCDSYSSGIFANGFLYWNATRNSGSPLYLIVTLNIKTMEFSRIEIPDRYWMHRLGTYKGRLCMICSQNNVEGYELRVMNKPWLCSSELWSTVCSFPSSLLHIDFASDLGTLCILDDGRLLTLKSCNQLIIYDMLKDSYMEVDNLTSFIRVGKLQSVEYIQSSISPSDICSVFI</sequence>
<reference evidence="2" key="2">
    <citation type="submission" date="2020-06" db="EMBL/GenBank/DDBJ databases">
        <title>Helianthus annuus Genome sequencing and assembly Release 2.</title>
        <authorList>
            <person name="Gouzy J."/>
            <person name="Langlade N."/>
            <person name="Munos S."/>
        </authorList>
    </citation>
    <scope>NUCLEOTIDE SEQUENCE</scope>
    <source>
        <tissue evidence="2">Leaves</tissue>
    </source>
</reference>
<dbReference type="InterPro" id="IPR017451">
    <property type="entry name" value="F-box-assoc_interact_dom"/>
</dbReference>
<dbReference type="Gramene" id="mRNA:HanXRQr2_Chr05g0215941">
    <property type="protein sequence ID" value="CDS:HanXRQr2_Chr05g0215941.1"/>
    <property type="gene ID" value="HanXRQr2_Chr05g0215941"/>
</dbReference>
<evidence type="ECO:0000313" key="3">
    <source>
        <dbReference type="Proteomes" id="UP000215914"/>
    </source>
</evidence>
<organism evidence="2 3">
    <name type="scientific">Helianthus annuus</name>
    <name type="common">Common sunflower</name>
    <dbReference type="NCBI Taxonomy" id="4232"/>
    <lineage>
        <taxon>Eukaryota</taxon>
        <taxon>Viridiplantae</taxon>
        <taxon>Streptophyta</taxon>
        <taxon>Embryophyta</taxon>
        <taxon>Tracheophyta</taxon>
        <taxon>Spermatophyta</taxon>
        <taxon>Magnoliopsida</taxon>
        <taxon>eudicotyledons</taxon>
        <taxon>Gunneridae</taxon>
        <taxon>Pentapetalae</taxon>
        <taxon>asterids</taxon>
        <taxon>campanulids</taxon>
        <taxon>Asterales</taxon>
        <taxon>Asteraceae</taxon>
        <taxon>Asteroideae</taxon>
        <taxon>Heliantheae alliance</taxon>
        <taxon>Heliantheae</taxon>
        <taxon>Helianthus</taxon>
    </lineage>
</organism>
<dbReference type="AlphaFoldDB" id="A0A9K3IZL9"/>
<feature type="domain" description="F-box" evidence="1">
    <location>
        <begin position="18"/>
        <end position="62"/>
    </location>
</feature>
<gene>
    <name evidence="2" type="ORF">HanXRQr2_Chr05g0215941</name>
</gene>
<accession>A0A9K3IZL9</accession>
<dbReference type="NCBIfam" id="TIGR01640">
    <property type="entry name" value="F_box_assoc_1"/>
    <property type="match status" value="1"/>
</dbReference>
<evidence type="ECO:0000259" key="1">
    <source>
        <dbReference type="PROSITE" id="PS50181"/>
    </source>
</evidence>
<dbReference type="Pfam" id="PF00646">
    <property type="entry name" value="F-box"/>
    <property type="match status" value="1"/>
</dbReference>
<proteinExistence type="predicted"/>
<dbReference type="SUPFAM" id="SSF81383">
    <property type="entry name" value="F-box domain"/>
    <property type="match status" value="1"/>
</dbReference>
<reference evidence="2" key="1">
    <citation type="journal article" date="2017" name="Nature">
        <title>The sunflower genome provides insights into oil metabolism, flowering and Asterid evolution.</title>
        <authorList>
            <person name="Badouin H."/>
            <person name="Gouzy J."/>
            <person name="Grassa C.J."/>
            <person name="Murat F."/>
            <person name="Staton S.E."/>
            <person name="Cottret L."/>
            <person name="Lelandais-Briere C."/>
            <person name="Owens G.L."/>
            <person name="Carrere S."/>
            <person name="Mayjonade B."/>
            <person name="Legrand L."/>
            <person name="Gill N."/>
            <person name="Kane N.C."/>
            <person name="Bowers J.E."/>
            <person name="Hubner S."/>
            <person name="Bellec A."/>
            <person name="Berard A."/>
            <person name="Berges H."/>
            <person name="Blanchet N."/>
            <person name="Boniface M.C."/>
            <person name="Brunel D."/>
            <person name="Catrice O."/>
            <person name="Chaidir N."/>
            <person name="Claudel C."/>
            <person name="Donnadieu C."/>
            <person name="Faraut T."/>
            <person name="Fievet G."/>
            <person name="Helmstetter N."/>
            <person name="King M."/>
            <person name="Knapp S.J."/>
            <person name="Lai Z."/>
            <person name="Le Paslier M.C."/>
            <person name="Lippi Y."/>
            <person name="Lorenzon L."/>
            <person name="Mandel J.R."/>
            <person name="Marage G."/>
            <person name="Marchand G."/>
            <person name="Marquand E."/>
            <person name="Bret-Mestries E."/>
            <person name="Morien E."/>
            <person name="Nambeesan S."/>
            <person name="Nguyen T."/>
            <person name="Pegot-Espagnet P."/>
            <person name="Pouilly N."/>
            <person name="Raftis F."/>
            <person name="Sallet E."/>
            <person name="Schiex T."/>
            <person name="Thomas J."/>
            <person name="Vandecasteele C."/>
            <person name="Vares D."/>
            <person name="Vear F."/>
            <person name="Vautrin S."/>
            <person name="Crespi M."/>
            <person name="Mangin B."/>
            <person name="Burke J.M."/>
            <person name="Salse J."/>
            <person name="Munos S."/>
            <person name="Vincourt P."/>
            <person name="Rieseberg L.H."/>
            <person name="Langlade N.B."/>
        </authorList>
    </citation>
    <scope>NUCLEOTIDE SEQUENCE</scope>
    <source>
        <tissue evidence="2">Leaves</tissue>
    </source>
</reference>
<dbReference type="InterPro" id="IPR013187">
    <property type="entry name" value="F-box-assoc_dom_typ3"/>
</dbReference>
<dbReference type="InterPro" id="IPR036047">
    <property type="entry name" value="F-box-like_dom_sf"/>
</dbReference>
<dbReference type="Pfam" id="PF08268">
    <property type="entry name" value="FBA_3"/>
    <property type="match status" value="1"/>
</dbReference>
<dbReference type="SMART" id="SM00256">
    <property type="entry name" value="FBOX"/>
    <property type="match status" value="1"/>
</dbReference>
<name>A0A9K3IZL9_HELAN</name>
<dbReference type="EMBL" id="MNCJ02000320">
    <property type="protein sequence ID" value="KAF5805991.1"/>
    <property type="molecule type" value="Genomic_DNA"/>
</dbReference>
<comment type="caution">
    <text evidence="2">The sequence shown here is derived from an EMBL/GenBank/DDBJ whole genome shotgun (WGS) entry which is preliminary data.</text>
</comment>
<dbReference type="PROSITE" id="PS50181">
    <property type="entry name" value="FBOX"/>
    <property type="match status" value="1"/>
</dbReference>
<dbReference type="InterPro" id="IPR050796">
    <property type="entry name" value="SCF_F-box_component"/>
</dbReference>
<protein>
    <submittedName>
        <fullName evidence="2">F-box domain, galactose oxidase/kelch, beta-propeller, F-box associated interaction</fullName>
    </submittedName>
</protein>